<dbReference type="InterPro" id="IPR022156">
    <property type="entry name" value="Uncharacterised_YfbK_N"/>
</dbReference>
<feature type="compositionally biased region" description="Low complexity" evidence="1">
    <location>
        <begin position="132"/>
        <end position="156"/>
    </location>
</feature>
<sequence length="660" mass="68784">MTDDFDRLTAALKSAPPPEPGAKEAALRLAMENYDRLQASAAGARPSLDPPHKAGFLTGVLAMLKSLATRPLLAATTSAAALGLGLVVILPQMQAPPGPALPPATQTEAAPARPATRAATESPADARAKSVAPAMAEADAPAPEPLADTAAGTVAAAPPPAAPEAAPASQGGITPTGEMRNGVISPSDMIAPAPEPNTETFADFDPNPVKITAEQPVSTFSADVDTASWSILRSSLNAGQLPPPEAVRIEEMVNYFPYAYPAPEPGAAPFRPSVTVMPTPWNADTRLVVIGLQGAMPAIADRPPLNLVFLIDTSGSMDEPSKLPLLKQSLRLMLPGLRPEDQIAIVAYAGSAGTVLPPTPASDRATISAALDRLSAGGATAGAEGLALAYQEATRMAAPGEVSRVILATDGDFNVGISDPDALKDFIAKERDSGTYLSVLGFGRGNLDDATMQALAQTGNGTAAYIDTANEARKVLVDQLTGALFPIADDVKFQVEWNPAQVAEYRLIGYETRALNREDFNNDKVDAGEIGAGLQVTALYEIAAPGSPGLKTDPLRYGTEPVPMTTDELGFLRLRWKAPGATESQLIEQPILPTDTPPSEDARFAAAIAGMGQLLTGGTYLGNWGWDQAIALAEGAKGEDPWGYRTEAVNLMRMAQALER</sequence>
<dbReference type="InterPro" id="IPR051266">
    <property type="entry name" value="CLCR"/>
</dbReference>
<organism evidence="3 4">
    <name type="scientific">Neotabrizicola shimadae</name>
    <dbReference type="NCBI Taxonomy" id="2807096"/>
    <lineage>
        <taxon>Bacteria</taxon>
        <taxon>Pseudomonadati</taxon>
        <taxon>Pseudomonadota</taxon>
        <taxon>Alphaproteobacteria</taxon>
        <taxon>Rhodobacterales</taxon>
        <taxon>Paracoccaceae</taxon>
        <taxon>Neotabrizicola</taxon>
    </lineage>
</organism>
<dbReference type="PANTHER" id="PTHR10579">
    <property type="entry name" value="CALCIUM-ACTIVATED CHLORIDE CHANNEL REGULATOR"/>
    <property type="match status" value="1"/>
</dbReference>
<evidence type="ECO:0000313" key="3">
    <source>
        <dbReference type="EMBL" id="QYZ68217.1"/>
    </source>
</evidence>
<dbReference type="Proteomes" id="UP000826300">
    <property type="component" value="Chromosome"/>
</dbReference>
<dbReference type="InterPro" id="IPR002035">
    <property type="entry name" value="VWF_A"/>
</dbReference>
<name>A0A8G1EAD4_9RHOB</name>
<reference evidence="3" key="1">
    <citation type="submission" date="2021-02" db="EMBL/GenBank/DDBJ databases">
        <title>Rhodobacter shimadae sp. nov., an aerobic anoxygenic phototrophic bacterium isolated from a hot spring.</title>
        <authorList>
            <person name="Muramatsu S."/>
            <person name="Haruta S."/>
            <person name="Hirose S."/>
            <person name="Hanada S."/>
        </authorList>
    </citation>
    <scope>NUCLEOTIDE SEQUENCE</scope>
    <source>
        <strain evidence="3">N10</strain>
    </source>
</reference>
<feature type="domain" description="VWFA" evidence="2">
    <location>
        <begin position="306"/>
        <end position="484"/>
    </location>
</feature>
<dbReference type="Pfam" id="PF12450">
    <property type="entry name" value="vWF_A"/>
    <property type="match status" value="1"/>
</dbReference>
<dbReference type="PANTHER" id="PTHR10579:SF43">
    <property type="entry name" value="ZINC FINGER (C3HC4-TYPE RING FINGER) FAMILY PROTEIN"/>
    <property type="match status" value="1"/>
</dbReference>
<evidence type="ECO:0000256" key="1">
    <source>
        <dbReference type="SAM" id="MobiDB-lite"/>
    </source>
</evidence>
<evidence type="ECO:0000259" key="2">
    <source>
        <dbReference type="PROSITE" id="PS50234"/>
    </source>
</evidence>
<dbReference type="SUPFAM" id="SSF53300">
    <property type="entry name" value="vWA-like"/>
    <property type="match status" value="1"/>
</dbReference>
<dbReference type="KEGG" id="nsm:JO391_10465"/>
<evidence type="ECO:0000313" key="4">
    <source>
        <dbReference type="Proteomes" id="UP000826300"/>
    </source>
</evidence>
<dbReference type="AlphaFoldDB" id="A0A8G1EAD4"/>
<feature type="compositionally biased region" description="Low complexity" evidence="1">
    <location>
        <begin position="103"/>
        <end position="123"/>
    </location>
</feature>
<dbReference type="InterPro" id="IPR036465">
    <property type="entry name" value="vWFA_dom_sf"/>
</dbReference>
<dbReference type="SMART" id="SM00327">
    <property type="entry name" value="VWA"/>
    <property type="match status" value="1"/>
</dbReference>
<gene>
    <name evidence="3" type="ORF">JO391_10465</name>
</gene>
<keyword evidence="4" id="KW-1185">Reference proteome</keyword>
<feature type="region of interest" description="Disordered" evidence="1">
    <location>
        <begin position="98"/>
        <end position="206"/>
    </location>
</feature>
<dbReference type="EMBL" id="CP069370">
    <property type="protein sequence ID" value="QYZ68217.1"/>
    <property type="molecule type" value="Genomic_DNA"/>
</dbReference>
<dbReference type="Pfam" id="PF12034">
    <property type="entry name" value="YfbK_C"/>
    <property type="match status" value="1"/>
</dbReference>
<dbReference type="PROSITE" id="PS50234">
    <property type="entry name" value="VWFA"/>
    <property type="match status" value="1"/>
</dbReference>
<protein>
    <submittedName>
        <fullName evidence="3">VWA domain-containing protein</fullName>
    </submittedName>
</protein>
<proteinExistence type="predicted"/>
<feature type="region of interest" description="Disordered" evidence="1">
    <location>
        <begin position="1"/>
        <end position="22"/>
    </location>
</feature>
<dbReference type="Gene3D" id="3.40.50.410">
    <property type="entry name" value="von Willebrand factor, type A domain"/>
    <property type="match status" value="1"/>
</dbReference>
<accession>A0A8G1EAD4</accession>
<dbReference type="InterPro" id="IPR021908">
    <property type="entry name" value="YfbK_C"/>
</dbReference>
<dbReference type="RefSeq" id="WP_220660441.1">
    <property type="nucleotide sequence ID" value="NZ_CP069370.1"/>
</dbReference>
<dbReference type="Pfam" id="PF00092">
    <property type="entry name" value="VWA"/>
    <property type="match status" value="1"/>
</dbReference>
<dbReference type="CDD" id="cd01465">
    <property type="entry name" value="vWA_subgroup"/>
    <property type="match status" value="1"/>
</dbReference>